<name>A0A6G1I5I0_9PEZI</name>
<dbReference type="InterPro" id="IPR029058">
    <property type="entry name" value="AB_hydrolase_fold"/>
</dbReference>
<dbReference type="GO" id="GO:0008239">
    <property type="term" value="F:dipeptidyl-peptidase activity"/>
    <property type="evidence" value="ECO:0007669"/>
    <property type="project" value="TreeGrafter"/>
</dbReference>
<comment type="similarity">
    <text evidence="1">Belongs to the peptidase S28 family.</text>
</comment>
<keyword evidence="5" id="KW-0325">Glycoprotein</keyword>
<evidence type="ECO:0000313" key="7">
    <source>
        <dbReference type="Proteomes" id="UP000799640"/>
    </source>
</evidence>
<dbReference type="AlphaFoldDB" id="A0A6G1I5I0"/>
<dbReference type="PANTHER" id="PTHR11010">
    <property type="entry name" value="PROTEASE S28 PRO-X CARBOXYPEPTIDASE-RELATED"/>
    <property type="match status" value="1"/>
</dbReference>
<evidence type="ECO:0000256" key="1">
    <source>
        <dbReference type="ARBA" id="ARBA00011079"/>
    </source>
</evidence>
<dbReference type="Pfam" id="PF05577">
    <property type="entry name" value="Peptidase_S28"/>
    <property type="match status" value="1"/>
</dbReference>
<dbReference type="GO" id="GO:0006508">
    <property type="term" value="P:proteolysis"/>
    <property type="evidence" value="ECO:0007669"/>
    <property type="project" value="UniProtKB-KW"/>
</dbReference>
<keyword evidence="2" id="KW-0645">Protease</keyword>
<proteinExistence type="inferred from homology"/>
<keyword evidence="7" id="KW-1185">Reference proteome</keyword>
<dbReference type="SUPFAM" id="SSF53474">
    <property type="entry name" value="alpha/beta-Hydrolases"/>
    <property type="match status" value="1"/>
</dbReference>
<dbReference type="Gene3D" id="3.40.50.1820">
    <property type="entry name" value="alpha/beta hydrolase"/>
    <property type="match status" value="2"/>
</dbReference>
<dbReference type="OrthoDB" id="1735038at2759"/>
<dbReference type="PANTHER" id="PTHR11010:SF109">
    <property type="entry name" value="PEPTIDASE, FAMILY S28, PUTATIVE (AFU_ORTHOLOGUE AFUA_4G03790)-RELATED"/>
    <property type="match status" value="1"/>
</dbReference>
<dbReference type="GO" id="GO:0070008">
    <property type="term" value="F:serine-type exopeptidase activity"/>
    <property type="evidence" value="ECO:0007669"/>
    <property type="project" value="InterPro"/>
</dbReference>
<sequence length="511" mass="56584">MFQLQSGTIDEAITAETVQLPVDHWDPDAGTFPNRFWVSETHYKPGGPVMIFDAGEGAADGTVSYLTSPRSFFKQMLAQFGAIGIVWEHRYYGESTPVKVNLTTPSAAFEFLDTEQALADIPAFAWNFTRKKFPSVDLTPKSTPWVFVGGSYPGMRASFVRDMYPETIYASYASSAPVQASIDMSFYFEPIWAGLHAKGYGNCSADIHAAILEIDNIMADNKTGLEFKEKMFGKGAGVNSNGAIADALTTLFGEWQSYGVDDRLSKFCNYISTDPESKAVSGATGWAPSKGAGWVVGRWIAYPEWLTIVNNDMKTTCSPAGGECDFSKRTADPDAIAWTWQYCTQWGFFQTANLGDHQLVSKYNSLEHAQDWCHTQFPDGAASGFLPSWPKVEETNQRYDGWDARPSNVYWTGGQFDPWRTLSPLSDMDFSNKVQAVQTVPACEKSDGSLFGYLVPDAEHCFDFRLTFEAGKSARQLFNDALTEWLKCFKSGAGKPVVNSRLRRVESGPGH</sequence>
<evidence type="ECO:0000256" key="5">
    <source>
        <dbReference type="ARBA" id="ARBA00023180"/>
    </source>
</evidence>
<organism evidence="6 7">
    <name type="scientific">Trichodelitschia bisporula</name>
    <dbReference type="NCBI Taxonomy" id="703511"/>
    <lineage>
        <taxon>Eukaryota</taxon>
        <taxon>Fungi</taxon>
        <taxon>Dikarya</taxon>
        <taxon>Ascomycota</taxon>
        <taxon>Pezizomycotina</taxon>
        <taxon>Dothideomycetes</taxon>
        <taxon>Dothideomycetes incertae sedis</taxon>
        <taxon>Phaeotrichales</taxon>
        <taxon>Phaeotrichaceae</taxon>
        <taxon>Trichodelitschia</taxon>
    </lineage>
</organism>
<protein>
    <submittedName>
        <fullName evidence="6">Peptidase S28</fullName>
    </submittedName>
</protein>
<dbReference type="Proteomes" id="UP000799640">
    <property type="component" value="Unassembled WGS sequence"/>
</dbReference>
<evidence type="ECO:0000256" key="2">
    <source>
        <dbReference type="ARBA" id="ARBA00022670"/>
    </source>
</evidence>
<reference evidence="6" key="1">
    <citation type="journal article" date="2020" name="Stud. Mycol.">
        <title>101 Dothideomycetes genomes: a test case for predicting lifestyles and emergence of pathogens.</title>
        <authorList>
            <person name="Haridas S."/>
            <person name="Albert R."/>
            <person name="Binder M."/>
            <person name="Bloem J."/>
            <person name="Labutti K."/>
            <person name="Salamov A."/>
            <person name="Andreopoulos B."/>
            <person name="Baker S."/>
            <person name="Barry K."/>
            <person name="Bills G."/>
            <person name="Bluhm B."/>
            <person name="Cannon C."/>
            <person name="Castanera R."/>
            <person name="Culley D."/>
            <person name="Daum C."/>
            <person name="Ezra D."/>
            <person name="Gonzalez J."/>
            <person name="Henrissat B."/>
            <person name="Kuo A."/>
            <person name="Liang C."/>
            <person name="Lipzen A."/>
            <person name="Lutzoni F."/>
            <person name="Magnuson J."/>
            <person name="Mondo S."/>
            <person name="Nolan M."/>
            <person name="Ohm R."/>
            <person name="Pangilinan J."/>
            <person name="Park H.-J."/>
            <person name="Ramirez L."/>
            <person name="Alfaro M."/>
            <person name="Sun H."/>
            <person name="Tritt A."/>
            <person name="Yoshinaga Y."/>
            <person name="Zwiers L.-H."/>
            <person name="Turgeon B."/>
            <person name="Goodwin S."/>
            <person name="Spatafora J."/>
            <person name="Crous P."/>
            <person name="Grigoriev I."/>
        </authorList>
    </citation>
    <scope>NUCLEOTIDE SEQUENCE</scope>
    <source>
        <strain evidence="6">CBS 262.69</strain>
    </source>
</reference>
<evidence type="ECO:0000256" key="3">
    <source>
        <dbReference type="ARBA" id="ARBA00022729"/>
    </source>
</evidence>
<evidence type="ECO:0000256" key="4">
    <source>
        <dbReference type="ARBA" id="ARBA00022801"/>
    </source>
</evidence>
<dbReference type="InterPro" id="IPR008758">
    <property type="entry name" value="Peptidase_S28"/>
</dbReference>
<keyword evidence="4" id="KW-0378">Hydrolase</keyword>
<gene>
    <name evidence="6" type="ORF">EJ06DRAFT_504344</name>
</gene>
<accession>A0A6G1I5I0</accession>
<dbReference type="FunFam" id="3.40.50.1820:FF:000636">
    <property type="entry name" value="Serine peptidase, family S28, putative"/>
    <property type="match status" value="1"/>
</dbReference>
<evidence type="ECO:0000313" key="6">
    <source>
        <dbReference type="EMBL" id="KAF2403307.1"/>
    </source>
</evidence>
<keyword evidence="3" id="KW-0732">Signal</keyword>
<dbReference type="EMBL" id="ML996689">
    <property type="protein sequence ID" value="KAF2403307.1"/>
    <property type="molecule type" value="Genomic_DNA"/>
</dbReference>